<reference evidence="2" key="1">
    <citation type="submission" date="2021-07" db="EMBL/GenBank/DDBJ databases">
        <title>Draft genome of Mortierella alpina, strain LL118, isolated from an aspen leaf litter sample.</title>
        <authorList>
            <person name="Yang S."/>
            <person name="Vinatzer B.A."/>
        </authorList>
    </citation>
    <scope>NUCLEOTIDE SEQUENCE</scope>
    <source>
        <strain evidence="2">LL118</strain>
    </source>
</reference>
<feature type="compositionally biased region" description="Basic and acidic residues" evidence="1">
    <location>
        <begin position="205"/>
        <end position="217"/>
    </location>
</feature>
<proteinExistence type="predicted"/>
<organism evidence="2 3">
    <name type="scientific">Mortierella alpina</name>
    <name type="common">Oleaginous fungus</name>
    <name type="synonym">Mortierella renispora</name>
    <dbReference type="NCBI Taxonomy" id="64518"/>
    <lineage>
        <taxon>Eukaryota</taxon>
        <taxon>Fungi</taxon>
        <taxon>Fungi incertae sedis</taxon>
        <taxon>Mucoromycota</taxon>
        <taxon>Mortierellomycotina</taxon>
        <taxon>Mortierellomycetes</taxon>
        <taxon>Mortierellales</taxon>
        <taxon>Mortierellaceae</taxon>
        <taxon>Mortierella</taxon>
    </lineage>
</organism>
<comment type="caution">
    <text evidence="2">The sequence shown here is derived from an EMBL/GenBank/DDBJ whole genome shotgun (WGS) entry which is preliminary data.</text>
</comment>
<protein>
    <submittedName>
        <fullName evidence="2">Uncharacterized protein</fullName>
    </submittedName>
</protein>
<evidence type="ECO:0000256" key="1">
    <source>
        <dbReference type="SAM" id="MobiDB-lite"/>
    </source>
</evidence>
<feature type="region of interest" description="Disordered" evidence="1">
    <location>
        <begin position="205"/>
        <end position="259"/>
    </location>
</feature>
<evidence type="ECO:0000313" key="2">
    <source>
        <dbReference type="EMBL" id="KAG9320965.1"/>
    </source>
</evidence>
<evidence type="ECO:0000313" key="3">
    <source>
        <dbReference type="Proteomes" id="UP000717515"/>
    </source>
</evidence>
<dbReference type="Proteomes" id="UP000717515">
    <property type="component" value="Unassembled WGS sequence"/>
</dbReference>
<accession>A0A9P8D039</accession>
<feature type="compositionally biased region" description="Basic and acidic residues" evidence="1">
    <location>
        <begin position="225"/>
        <end position="236"/>
    </location>
</feature>
<dbReference type="EMBL" id="JAIFTL010000242">
    <property type="protein sequence ID" value="KAG9320965.1"/>
    <property type="molecule type" value="Genomic_DNA"/>
</dbReference>
<gene>
    <name evidence="2" type="ORF">KVV02_001825</name>
</gene>
<sequence length="259" mass="29923">MPSKDKKPKKKIAKEEDRVPKHVNIRLSYRDYLKLLDIADVAGKIKEDKDLKRMFTKIIGGIHEDVTSDKFLGLVAGLPAKEKTLEKFYSQPPRAAPTKMYFTDPEKCSKEVHELHEASKKWTKDRLRYDQSKETCPTDVRVMFYAYVREKGLVSDDNPDIAPDKLLKRLAPKTLSGVKHIKRNNGSLIWQICSEIRGIKKAYTDETPRRKGKKVESSEDESEEEAPKRRTKKFADITDVSSEEESEEEAPKRSKSKRR</sequence>
<dbReference type="AlphaFoldDB" id="A0A9P8D039"/>
<name>A0A9P8D039_MORAP</name>